<comment type="caution">
    <text evidence="1">The sequence shown here is derived from an EMBL/GenBank/DDBJ whole genome shotgun (WGS) entry which is preliminary data.</text>
</comment>
<dbReference type="PANTHER" id="PTHR43205:SF24">
    <property type="entry name" value="ALLYL ALCOHOL DEHYDROGENASE_ NADP-DEPENDENT OXIDOREDUCTASE-LIKE PROTEIN-RELATED"/>
    <property type="match status" value="1"/>
</dbReference>
<evidence type="ECO:0000313" key="1">
    <source>
        <dbReference type="EMBL" id="CAA7036307.1"/>
    </source>
</evidence>
<reference evidence="1" key="1">
    <citation type="submission" date="2020-01" db="EMBL/GenBank/DDBJ databases">
        <authorList>
            <person name="Mishra B."/>
        </authorList>
    </citation>
    <scope>NUCLEOTIDE SEQUENCE [LARGE SCALE GENOMIC DNA]</scope>
</reference>
<dbReference type="InterPro" id="IPR045010">
    <property type="entry name" value="MDR_fam"/>
</dbReference>
<name>A0A6D2J8J1_9BRAS</name>
<evidence type="ECO:0000313" key="2">
    <source>
        <dbReference type="Proteomes" id="UP000467841"/>
    </source>
</evidence>
<dbReference type="OrthoDB" id="1736344at2759"/>
<dbReference type="EMBL" id="CACVBM020001163">
    <property type="protein sequence ID" value="CAA7036307.1"/>
    <property type="molecule type" value="Genomic_DNA"/>
</dbReference>
<dbReference type="GO" id="GO:0032440">
    <property type="term" value="F:2-alkenal reductase [NAD(P)H] activity"/>
    <property type="evidence" value="ECO:0007669"/>
    <property type="project" value="TreeGrafter"/>
</dbReference>
<dbReference type="Gene3D" id="3.90.180.10">
    <property type="entry name" value="Medium-chain alcohol dehydrogenases, catalytic domain"/>
    <property type="match status" value="1"/>
</dbReference>
<sequence>MTPNSQVDLIKTKFGFDEAFNYKEELVVSQEGKITYIEDIAEGLESGPYALRGLFHGKNVGKQLFVVARE</sequence>
<keyword evidence="2" id="KW-1185">Reference proteome</keyword>
<dbReference type="GO" id="GO:0006979">
    <property type="term" value="P:response to oxidative stress"/>
    <property type="evidence" value="ECO:0007669"/>
    <property type="project" value="TreeGrafter"/>
</dbReference>
<dbReference type="Proteomes" id="UP000467841">
    <property type="component" value="Unassembled WGS sequence"/>
</dbReference>
<gene>
    <name evidence="1" type="ORF">MERR_LOCUS23542</name>
</gene>
<proteinExistence type="predicted"/>
<organism evidence="1 2">
    <name type="scientific">Microthlaspi erraticum</name>
    <dbReference type="NCBI Taxonomy" id="1685480"/>
    <lineage>
        <taxon>Eukaryota</taxon>
        <taxon>Viridiplantae</taxon>
        <taxon>Streptophyta</taxon>
        <taxon>Embryophyta</taxon>
        <taxon>Tracheophyta</taxon>
        <taxon>Spermatophyta</taxon>
        <taxon>Magnoliopsida</taxon>
        <taxon>eudicotyledons</taxon>
        <taxon>Gunneridae</taxon>
        <taxon>Pentapetalae</taxon>
        <taxon>rosids</taxon>
        <taxon>malvids</taxon>
        <taxon>Brassicales</taxon>
        <taxon>Brassicaceae</taxon>
        <taxon>Coluteocarpeae</taxon>
        <taxon>Microthlaspi</taxon>
    </lineage>
</organism>
<accession>A0A6D2J8J1</accession>
<dbReference type="PANTHER" id="PTHR43205">
    <property type="entry name" value="PROSTAGLANDIN REDUCTASE"/>
    <property type="match status" value="1"/>
</dbReference>
<protein>
    <submittedName>
        <fullName evidence="1">Uncharacterized protein</fullName>
    </submittedName>
</protein>
<dbReference type="AlphaFoldDB" id="A0A6D2J8J1"/>